<keyword evidence="6" id="KW-1185">Reference proteome</keyword>
<keyword evidence="2 4" id="KW-0472">Membrane</keyword>
<organism evidence="5 6">
    <name type="scientific">Clostridium rhizosphaerae</name>
    <dbReference type="NCBI Taxonomy" id="2803861"/>
    <lineage>
        <taxon>Bacteria</taxon>
        <taxon>Bacillati</taxon>
        <taxon>Bacillota</taxon>
        <taxon>Clostridia</taxon>
        <taxon>Eubacteriales</taxon>
        <taxon>Clostridiaceae</taxon>
        <taxon>Clostridium</taxon>
    </lineage>
</organism>
<evidence type="ECO:0000256" key="1">
    <source>
        <dbReference type="ARBA" id="ARBA00005278"/>
    </source>
</evidence>
<proteinExistence type="inferred from homology"/>
<accession>A0ABS1T9T2</accession>
<dbReference type="Pfam" id="PF03323">
    <property type="entry name" value="GerA"/>
    <property type="match status" value="1"/>
</dbReference>
<protein>
    <submittedName>
        <fullName evidence="5">Spore germination protein</fullName>
    </submittedName>
</protein>
<comment type="caution">
    <text evidence="5">The sequence shown here is derived from an EMBL/GenBank/DDBJ whole genome shotgun (WGS) entry which is preliminary data.</text>
</comment>
<dbReference type="PANTHER" id="PTHR22550:SF5">
    <property type="entry name" value="LEUCINE ZIPPER PROTEIN 4"/>
    <property type="match status" value="1"/>
</dbReference>
<feature type="region of interest" description="Disordered" evidence="3">
    <location>
        <begin position="1"/>
        <end position="21"/>
    </location>
</feature>
<feature type="transmembrane region" description="Helical" evidence="4">
    <location>
        <begin position="444"/>
        <end position="469"/>
    </location>
</feature>
<evidence type="ECO:0000256" key="2">
    <source>
        <dbReference type="ARBA" id="ARBA00023136"/>
    </source>
</evidence>
<keyword evidence="4" id="KW-0812">Transmembrane</keyword>
<dbReference type="PANTHER" id="PTHR22550">
    <property type="entry name" value="SPORE GERMINATION PROTEIN"/>
    <property type="match status" value="1"/>
</dbReference>
<dbReference type="InterPro" id="IPR050768">
    <property type="entry name" value="UPF0353/GerABKA_families"/>
</dbReference>
<dbReference type="EMBL" id="JAESWC010000002">
    <property type="protein sequence ID" value="MBL4936011.1"/>
    <property type="molecule type" value="Genomic_DNA"/>
</dbReference>
<evidence type="ECO:0000256" key="3">
    <source>
        <dbReference type="SAM" id="MobiDB-lite"/>
    </source>
</evidence>
<dbReference type="InterPro" id="IPR004995">
    <property type="entry name" value="Spore_Ger"/>
</dbReference>
<dbReference type="PIRSF" id="PIRSF005690">
    <property type="entry name" value="GerBA"/>
    <property type="match status" value="1"/>
</dbReference>
<reference evidence="5 6" key="1">
    <citation type="submission" date="2021-01" db="EMBL/GenBank/DDBJ databases">
        <title>Genome public.</title>
        <authorList>
            <person name="Liu C."/>
            <person name="Sun Q."/>
        </authorList>
    </citation>
    <scope>NUCLEOTIDE SEQUENCE [LARGE SCALE GENOMIC DNA]</scope>
    <source>
        <strain evidence="5 6">YIM B02515</strain>
    </source>
</reference>
<feature type="transmembrane region" description="Helical" evidence="4">
    <location>
        <begin position="411"/>
        <end position="432"/>
    </location>
</feature>
<dbReference type="Proteomes" id="UP000632377">
    <property type="component" value="Unassembled WGS sequence"/>
</dbReference>
<keyword evidence="4" id="KW-1133">Transmembrane helix</keyword>
<name>A0ABS1T9T2_9CLOT</name>
<gene>
    <name evidence="5" type="ORF">JK636_09580</name>
</gene>
<evidence type="ECO:0000313" key="6">
    <source>
        <dbReference type="Proteomes" id="UP000632377"/>
    </source>
</evidence>
<sequence length="520" mass="57950">MPGTQAAHNNQGENKNSASNEEIISDLRPNEETLTFDLKENVSFLKKVFCYPINHDFVIRQIYIKSIKRQAVLIFLQGMVDVNTIENQIIKPLLEDNIGVSEVSDIASSLISKIITGKNAYKTDSFKQVTKEIVNGNSILIIQGLKEAIILATVGYEHRPIQKTTSENTLKGPKEAFIESELTNRALIRKYVRDEKLVTETIDLGGKGSNIVIFMYIADLANDDLVKTVKSRMQNIQADKIQSLSILEQYIEDRPYSLVPTVLSTERPDRVAAFLSEGHVAVLMDGSPEALIAPVTFWSLFQNPEDQYQRWTYGNFIRIIRILCCFIALLAPGLFIAVTSYHVDMIPTDLVLAIAASREKLPFPAFIEVLIMEISFELLREAGVRIPTPIGPTIGIVGALILGQAAVEANIVSPILVIIVAITGLASFAIPEMSLSFMIRIGRFLFLIAGVSMGFYAIAALFTICIAYLSSVQSFGVYFMSPFAPNYNSSKDLVVRPPVWKQWLRPLNIKPKQEVRDKKS</sequence>
<dbReference type="RefSeq" id="WP_202748591.1">
    <property type="nucleotide sequence ID" value="NZ_JAESWC010000002.1"/>
</dbReference>
<evidence type="ECO:0000313" key="5">
    <source>
        <dbReference type="EMBL" id="MBL4936011.1"/>
    </source>
</evidence>
<feature type="transmembrane region" description="Helical" evidence="4">
    <location>
        <begin position="319"/>
        <end position="341"/>
    </location>
</feature>
<evidence type="ECO:0000256" key="4">
    <source>
        <dbReference type="SAM" id="Phobius"/>
    </source>
</evidence>
<comment type="similarity">
    <text evidence="1">Belongs to the GerABKA family.</text>
</comment>